<dbReference type="SUPFAM" id="SSF55961">
    <property type="entry name" value="Bet v1-like"/>
    <property type="match status" value="1"/>
</dbReference>
<dbReference type="CDD" id="cd00177">
    <property type="entry name" value="START"/>
    <property type="match status" value="1"/>
</dbReference>
<evidence type="ECO:0000256" key="1">
    <source>
        <dbReference type="SAM" id="MobiDB-lite"/>
    </source>
</evidence>
<feature type="region of interest" description="Disordered" evidence="1">
    <location>
        <begin position="213"/>
        <end position="247"/>
    </location>
</feature>
<dbReference type="Gene3D" id="3.30.530.20">
    <property type="match status" value="1"/>
</dbReference>
<dbReference type="InterPro" id="IPR002913">
    <property type="entry name" value="START_lipid-bd_dom"/>
</dbReference>
<reference evidence="3" key="1">
    <citation type="journal article" date="2022" name="bioRxiv">
        <title>Genomics of Preaxostyla Flagellates Illuminates Evolutionary Transitions and the Path Towards Mitochondrial Loss.</title>
        <authorList>
            <person name="Novak L.V.F."/>
            <person name="Treitli S.C."/>
            <person name="Pyrih J."/>
            <person name="Halakuc P."/>
            <person name="Pipaliya S.V."/>
            <person name="Vacek V."/>
            <person name="Brzon O."/>
            <person name="Soukal P."/>
            <person name="Eme L."/>
            <person name="Dacks J.B."/>
            <person name="Karnkowska A."/>
            <person name="Elias M."/>
            <person name="Hampl V."/>
        </authorList>
    </citation>
    <scope>NUCLEOTIDE SEQUENCE</scope>
    <source>
        <strain evidence="3">RCP-MX</strain>
    </source>
</reference>
<dbReference type="InterPro" id="IPR000799">
    <property type="entry name" value="StAR-like"/>
</dbReference>
<dbReference type="EMBL" id="JAPMOS010000141">
    <property type="protein sequence ID" value="KAJ4454671.1"/>
    <property type="molecule type" value="Genomic_DNA"/>
</dbReference>
<name>A0ABQ8U8C8_9EUKA</name>
<accession>A0ABQ8U8C8</accession>
<comment type="caution">
    <text evidence="3">The sequence shown here is derived from an EMBL/GenBank/DDBJ whole genome shotgun (WGS) entry which is preliminary data.</text>
</comment>
<organism evidence="3 4">
    <name type="scientific">Paratrimastix pyriformis</name>
    <dbReference type="NCBI Taxonomy" id="342808"/>
    <lineage>
        <taxon>Eukaryota</taxon>
        <taxon>Metamonada</taxon>
        <taxon>Preaxostyla</taxon>
        <taxon>Paratrimastigidae</taxon>
        <taxon>Paratrimastix</taxon>
    </lineage>
</organism>
<keyword evidence="4" id="KW-1185">Reference proteome</keyword>
<dbReference type="SMART" id="SM00234">
    <property type="entry name" value="START"/>
    <property type="match status" value="1"/>
</dbReference>
<sequence length="247" mass="27285">MAFAFDLEKARRDAQYIYDVSNTPLTGEWRVLSDDPKNCVVYRREMHDDVGIPEFCGVGLFSGVTPWEMNLILRDYDFRRRCEASLLQMGCIAHPETDFWALYNRSAAVLGGMVSSRDFLDFSCARCDPDGGYTHGGSSIEMPSVPPVTGCIRGRNYTCGTRVQPGDAPNTVKVTYIIRSDLKGSMPQWVVNKAMVGVVSGFFAQLRKNLPSLDKSRYPAKPDQPGLATPPGWVIPPLNGTPGVLPN</sequence>
<gene>
    <name evidence="3" type="ORF">PAPYR_10573</name>
</gene>
<evidence type="ECO:0000313" key="3">
    <source>
        <dbReference type="EMBL" id="KAJ4454671.1"/>
    </source>
</evidence>
<dbReference type="PANTHER" id="PTHR19308:SF14">
    <property type="entry name" value="START DOMAIN-CONTAINING PROTEIN"/>
    <property type="match status" value="1"/>
</dbReference>
<dbReference type="Proteomes" id="UP001141327">
    <property type="component" value="Unassembled WGS sequence"/>
</dbReference>
<evidence type="ECO:0000313" key="4">
    <source>
        <dbReference type="Proteomes" id="UP001141327"/>
    </source>
</evidence>
<feature type="domain" description="START" evidence="2">
    <location>
        <begin position="29"/>
        <end position="215"/>
    </location>
</feature>
<dbReference type="PANTHER" id="PTHR19308">
    <property type="entry name" value="PHOSPHATIDYLCHOLINE TRANSFER PROTEIN"/>
    <property type="match status" value="1"/>
</dbReference>
<dbReference type="InterPro" id="IPR023393">
    <property type="entry name" value="START-like_dom_sf"/>
</dbReference>
<dbReference type="InterPro" id="IPR051213">
    <property type="entry name" value="START_lipid_transfer"/>
</dbReference>
<proteinExistence type="predicted"/>
<dbReference type="PRINTS" id="PR00978">
    <property type="entry name" value="STARPROTEIN"/>
</dbReference>
<dbReference type="PROSITE" id="PS50848">
    <property type="entry name" value="START"/>
    <property type="match status" value="1"/>
</dbReference>
<protein>
    <submittedName>
        <fullName evidence="3">StAR-related lipid transfer protein</fullName>
    </submittedName>
</protein>
<dbReference type="Pfam" id="PF01852">
    <property type="entry name" value="START"/>
    <property type="match status" value="1"/>
</dbReference>
<evidence type="ECO:0000259" key="2">
    <source>
        <dbReference type="PROSITE" id="PS50848"/>
    </source>
</evidence>